<dbReference type="Proteomes" id="UP001149140">
    <property type="component" value="Unassembled WGS sequence"/>
</dbReference>
<dbReference type="PANTHER" id="PTHR37477">
    <property type="entry name" value="COBALT-PRECORRIN-5A HYDROLASE"/>
    <property type="match status" value="1"/>
</dbReference>
<dbReference type="GO" id="GO:0009236">
    <property type="term" value="P:cobalamin biosynthetic process"/>
    <property type="evidence" value="ECO:0007669"/>
    <property type="project" value="InterPro"/>
</dbReference>
<evidence type="ECO:0000313" key="2">
    <source>
        <dbReference type="EMBL" id="MDA0162508.1"/>
    </source>
</evidence>
<dbReference type="InterPro" id="IPR052553">
    <property type="entry name" value="CbiG_hydrolase"/>
</dbReference>
<dbReference type="Gene3D" id="3.30.420.180">
    <property type="entry name" value="CobE/GbiG C-terminal domain"/>
    <property type="match status" value="1"/>
</dbReference>
<dbReference type="Pfam" id="PF01890">
    <property type="entry name" value="CbiG_C"/>
    <property type="match status" value="1"/>
</dbReference>
<evidence type="ECO:0000259" key="1">
    <source>
        <dbReference type="Pfam" id="PF01890"/>
    </source>
</evidence>
<evidence type="ECO:0000313" key="3">
    <source>
        <dbReference type="Proteomes" id="UP001149140"/>
    </source>
</evidence>
<protein>
    <submittedName>
        <fullName evidence="2">Cobalamin biosynthesis protein</fullName>
    </submittedName>
</protein>
<organism evidence="2 3">
    <name type="scientific">Solirubrobacter ginsenosidimutans</name>
    <dbReference type="NCBI Taxonomy" id="490573"/>
    <lineage>
        <taxon>Bacteria</taxon>
        <taxon>Bacillati</taxon>
        <taxon>Actinomycetota</taxon>
        <taxon>Thermoleophilia</taxon>
        <taxon>Solirubrobacterales</taxon>
        <taxon>Solirubrobacteraceae</taxon>
        <taxon>Solirubrobacter</taxon>
    </lineage>
</organism>
<reference evidence="2" key="1">
    <citation type="submission" date="2022-10" db="EMBL/GenBank/DDBJ databases">
        <title>The WGS of Solirubrobacter ginsenosidimutans DSM 21036.</title>
        <authorList>
            <person name="Jiang Z."/>
        </authorList>
    </citation>
    <scope>NUCLEOTIDE SEQUENCE</scope>
    <source>
        <strain evidence="2">DSM 21036</strain>
    </source>
</reference>
<comment type="caution">
    <text evidence="2">The sequence shown here is derived from an EMBL/GenBank/DDBJ whole genome shotgun (WGS) entry which is preliminary data.</text>
</comment>
<dbReference type="InterPro" id="IPR036518">
    <property type="entry name" value="CobE/GbiG_C_sf"/>
</dbReference>
<dbReference type="RefSeq" id="WP_270041749.1">
    <property type="nucleotide sequence ID" value="NZ_JAPDOD010000019.1"/>
</dbReference>
<dbReference type="SUPFAM" id="SSF159664">
    <property type="entry name" value="CobE/GbiG C-terminal domain-like"/>
    <property type="match status" value="1"/>
</dbReference>
<dbReference type="EMBL" id="JAPDOD010000019">
    <property type="protein sequence ID" value="MDA0162508.1"/>
    <property type="molecule type" value="Genomic_DNA"/>
</dbReference>
<sequence length="147" mass="14525">MTRAVRGADTVAAAVRGAEASAGAATRGARLVVGVGCSLGCADEELRALVAAALAAARGTVVGVATVDRRAHEPCVIALAAQLGVPIDTFPAAALAEVEVPTPSDTVAHHVGTPSVAEAAALLATRGELVITKQRSAHATCAIAKET</sequence>
<keyword evidence="3" id="KW-1185">Reference proteome</keyword>
<gene>
    <name evidence="2" type="ORF">OM076_19700</name>
</gene>
<dbReference type="InterPro" id="IPR002750">
    <property type="entry name" value="CobE/GbiG_C"/>
</dbReference>
<name>A0A9X3S6A0_9ACTN</name>
<dbReference type="PANTHER" id="PTHR37477:SF1">
    <property type="entry name" value="COBALT-PRECORRIN-5A HYDROLASE"/>
    <property type="match status" value="1"/>
</dbReference>
<accession>A0A9X3S6A0</accession>
<dbReference type="AlphaFoldDB" id="A0A9X3S6A0"/>
<feature type="domain" description="CobE/GbiG C-terminal" evidence="1">
    <location>
        <begin position="31"/>
        <end position="144"/>
    </location>
</feature>
<proteinExistence type="predicted"/>